<dbReference type="EMBL" id="KQ241786">
    <property type="protein sequence ID" value="KNC84123.1"/>
    <property type="molecule type" value="Genomic_DNA"/>
</dbReference>
<dbReference type="RefSeq" id="XP_014158025.1">
    <property type="nucleotide sequence ID" value="XM_014302550.1"/>
</dbReference>
<evidence type="ECO:0000313" key="4">
    <source>
        <dbReference type="Proteomes" id="UP000054560"/>
    </source>
</evidence>
<keyword evidence="2" id="KW-0472">Membrane</keyword>
<protein>
    <submittedName>
        <fullName evidence="3">Uncharacterized protein</fullName>
    </submittedName>
</protein>
<keyword evidence="2" id="KW-1133">Transmembrane helix</keyword>
<dbReference type="AlphaFoldDB" id="A0A0L0G7D9"/>
<keyword evidence="4" id="KW-1185">Reference proteome</keyword>
<evidence type="ECO:0000313" key="3">
    <source>
        <dbReference type="EMBL" id="KNC84123.1"/>
    </source>
</evidence>
<feature type="transmembrane region" description="Helical" evidence="2">
    <location>
        <begin position="110"/>
        <end position="130"/>
    </location>
</feature>
<feature type="region of interest" description="Disordered" evidence="1">
    <location>
        <begin position="256"/>
        <end position="278"/>
    </location>
</feature>
<gene>
    <name evidence="3" type="ORF">SARC_03644</name>
</gene>
<evidence type="ECO:0000256" key="2">
    <source>
        <dbReference type="SAM" id="Phobius"/>
    </source>
</evidence>
<proteinExistence type="predicted"/>
<dbReference type="GeneID" id="25904148"/>
<sequence>MTSNAILAGIIILGVLELYTDEDALIAVIYAVGCGVALGQALFEPAMYELSAIFLPASRHTYVCLGHWHGWHPECLCQHTHSGKCQSYKLCITGTSGDSHTADQARYQEVGFCAAMIIVSLSNIAVYWYGIRKNLLYAKYIEEDDSLKPNKNPFAAGGVNTTASALESSTAMATGSDKNSLAWGTRNISLLSYIADNIPKHSRPDVSRVELHVFTTLVVQLRTLGVQSGTTVGVAAIGLLGVGALGTFLYRRRQSAKQDKDSAAQPGEAYLDPRIEQI</sequence>
<dbReference type="Proteomes" id="UP000054560">
    <property type="component" value="Unassembled WGS sequence"/>
</dbReference>
<feature type="transmembrane region" description="Helical" evidence="2">
    <location>
        <begin position="231"/>
        <end position="250"/>
    </location>
</feature>
<organism evidence="3 4">
    <name type="scientific">Sphaeroforma arctica JP610</name>
    <dbReference type="NCBI Taxonomy" id="667725"/>
    <lineage>
        <taxon>Eukaryota</taxon>
        <taxon>Ichthyosporea</taxon>
        <taxon>Ichthyophonida</taxon>
        <taxon>Sphaeroforma</taxon>
    </lineage>
</organism>
<name>A0A0L0G7D9_9EUKA</name>
<reference evidence="3 4" key="1">
    <citation type="submission" date="2011-02" db="EMBL/GenBank/DDBJ databases">
        <title>The Genome Sequence of Sphaeroforma arctica JP610.</title>
        <authorList>
            <consortium name="The Broad Institute Genome Sequencing Platform"/>
            <person name="Russ C."/>
            <person name="Cuomo C."/>
            <person name="Young S.K."/>
            <person name="Zeng Q."/>
            <person name="Gargeya S."/>
            <person name="Alvarado L."/>
            <person name="Berlin A."/>
            <person name="Chapman S.B."/>
            <person name="Chen Z."/>
            <person name="Freedman E."/>
            <person name="Gellesch M."/>
            <person name="Goldberg J."/>
            <person name="Griggs A."/>
            <person name="Gujja S."/>
            <person name="Heilman E."/>
            <person name="Heiman D."/>
            <person name="Howarth C."/>
            <person name="Mehta T."/>
            <person name="Neiman D."/>
            <person name="Pearson M."/>
            <person name="Roberts A."/>
            <person name="Saif S."/>
            <person name="Shea T."/>
            <person name="Shenoy N."/>
            <person name="Sisk P."/>
            <person name="Stolte C."/>
            <person name="Sykes S."/>
            <person name="White J."/>
            <person name="Yandava C."/>
            <person name="Burger G."/>
            <person name="Gray M.W."/>
            <person name="Holland P.W.H."/>
            <person name="King N."/>
            <person name="Lang F.B.F."/>
            <person name="Roger A.J."/>
            <person name="Ruiz-Trillo I."/>
            <person name="Haas B."/>
            <person name="Nusbaum C."/>
            <person name="Birren B."/>
        </authorList>
    </citation>
    <scope>NUCLEOTIDE SEQUENCE [LARGE SCALE GENOMIC DNA]</scope>
    <source>
        <strain evidence="3 4">JP610</strain>
    </source>
</reference>
<keyword evidence="2" id="KW-0812">Transmembrane</keyword>
<evidence type="ECO:0000256" key="1">
    <source>
        <dbReference type="SAM" id="MobiDB-lite"/>
    </source>
</evidence>
<feature type="transmembrane region" description="Helical" evidence="2">
    <location>
        <begin position="24"/>
        <end position="43"/>
    </location>
</feature>
<accession>A0A0L0G7D9</accession>